<evidence type="ECO:0000256" key="4">
    <source>
        <dbReference type="ARBA" id="ARBA00022490"/>
    </source>
</evidence>
<keyword evidence="13" id="KW-1185">Reference proteome</keyword>
<dbReference type="GO" id="GO:0005737">
    <property type="term" value="C:cytoplasm"/>
    <property type="evidence" value="ECO:0007669"/>
    <property type="project" value="UniProtKB-SubCell"/>
</dbReference>
<keyword evidence="7 10" id="KW-0810">Translation regulation</keyword>
<organism evidence="12 13">
    <name type="scientific">Hanseniaspora valbyensis NRRL Y-1626</name>
    <dbReference type="NCBI Taxonomy" id="766949"/>
    <lineage>
        <taxon>Eukaryota</taxon>
        <taxon>Fungi</taxon>
        <taxon>Dikarya</taxon>
        <taxon>Ascomycota</taxon>
        <taxon>Saccharomycotina</taxon>
        <taxon>Saccharomycetes</taxon>
        <taxon>Saccharomycodales</taxon>
        <taxon>Saccharomycodaceae</taxon>
        <taxon>Hanseniaspora</taxon>
    </lineage>
</organism>
<dbReference type="EMBL" id="LXPE01000005">
    <property type="protein sequence ID" value="OBA28106.1"/>
    <property type="molecule type" value="Genomic_DNA"/>
</dbReference>
<keyword evidence="8 10" id="KW-0648">Protein biosynthesis</keyword>
<evidence type="ECO:0000313" key="12">
    <source>
        <dbReference type="EMBL" id="OBA28106.1"/>
    </source>
</evidence>
<name>A0A1B7TH97_9ASCO</name>
<evidence type="ECO:0000256" key="2">
    <source>
        <dbReference type="ARBA" id="ARBA00006057"/>
    </source>
</evidence>
<evidence type="ECO:0000256" key="6">
    <source>
        <dbReference type="ARBA" id="ARBA00022553"/>
    </source>
</evidence>
<comment type="caution">
    <text evidence="12">The sequence shown here is derived from an EMBL/GenBank/DDBJ whole genome shotgun (WGS) entry which is preliminary data.</text>
</comment>
<feature type="compositionally biased region" description="Acidic residues" evidence="11">
    <location>
        <begin position="79"/>
        <end position="89"/>
    </location>
</feature>
<dbReference type="AlphaFoldDB" id="A0A1B7TH97"/>
<dbReference type="GO" id="GO:0017148">
    <property type="term" value="P:negative regulation of translation"/>
    <property type="evidence" value="ECO:0007669"/>
    <property type="project" value="UniProtKB-UniRule"/>
</dbReference>
<dbReference type="Pfam" id="PF17052">
    <property type="entry name" value="CAF20"/>
    <property type="match status" value="1"/>
</dbReference>
<evidence type="ECO:0000256" key="3">
    <source>
        <dbReference type="ARBA" id="ARBA00020270"/>
    </source>
</evidence>
<evidence type="ECO:0000256" key="7">
    <source>
        <dbReference type="ARBA" id="ARBA00022845"/>
    </source>
</evidence>
<gene>
    <name evidence="12" type="ORF">HANVADRAFT_47675</name>
</gene>
<reference evidence="13" key="1">
    <citation type="journal article" date="2016" name="Proc. Natl. Acad. Sci. U.S.A.">
        <title>Comparative genomics of biotechnologically important yeasts.</title>
        <authorList>
            <person name="Riley R."/>
            <person name="Haridas S."/>
            <person name="Wolfe K.H."/>
            <person name="Lopes M.R."/>
            <person name="Hittinger C.T."/>
            <person name="Goeker M."/>
            <person name="Salamov A.A."/>
            <person name="Wisecaver J.H."/>
            <person name="Long T.M."/>
            <person name="Calvey C.H."/>
            <person name="Aerts A.L."/>
            <person name="Barry K.W."/>
            <person name="Choi C."/>
            <person name="Clum A."/>
            <person name="Coughlan A.Y."/>
            <person name="Deshpande S."/>
            <person name="Douglass A.P."/>
            <person name="Hanson S.J."/>
            <person name="Klenk H.-P."/>
            <person name="LaButti K.M."/>
            <person name="Lapidus A."/>
            <person name="Lindquist E.A."/>
            <person name="Lipzen A.M."/>
            <person name="Meier-Kolthoff J.P."/>
            <person name="Ohm R.A."/>
            <person name="Otillar R.P."/>
            <person name="Pangilinan J.L."/>
            <person name="Peng Y."/>
            <person name="Rokas A."/>
            <person name="Rosa C.A."/>
            <person name="Scheuner C."/>
            <person name="Sibirny A.A."/>
            <person name="Slot J.C."/>
            <person name="Stielow J.B."/>
            <person name="Sun H."/>
            <person name="Kurtzman C.P."/>
            <person name="Blackwell M."/>
            <person name="Grigoriev I.V."/>
            <person name="Jeffries T.W."/>
        </authorList>
    </citation>
    <scope>NUCLEOTIDE SEQUENCE [LARGE SCALE GENOMIC DNA]</scope>
    <source>
        <strain evidence="13">NRRL Y-1626</strain>
    </source>
</reference>
<feature type="region of interest" description="Disordered" evidence="11">
    <location>
        <begin position="45"/>
        <end position="132"/>
    </location>
</feature>
<evidence type="ECO:0000256" key="5">
    <source>
        <dbReference type="ARBA" id="ARBA00022540"/>
    </source>
</evidence>
<feature type="compositionally biased region" description="Basic residues" evidence="11">
    <location>
        <begin position="45"/>
        <end position="64"/>
    </location>
</feature>
<evidence type="ECO:0000313" key="13">
    <source>
        <dbReference type="Proteomes" id="UP000092321"/>
    </source>
</evidence>
<evidence type="ECO:0000256" key="10">
    <source>
        <dbReference type="RuleBase" id="RU363005"/>
    </source>
</evidence>
<keyword evidence="5 10" id="KW-0396">Initiation factor</keyword>
<evidence type="ECO:0000256" key="9">
    <source>
        <dbReference type="ARBA" id="ARBA00023193"/>
    </source>
</evidence>
<sequence length="156" mass="17522">MSQTLALYSYEEILNLKSNAVIPVGFDHEQFNLDFHERIELAKKNRRRSSHHFNSRPKVHRPKPKVATDNDGWSTVVVETEDQPADETAVEEKISEETATTEETTGKNKKAKGTVIKARPNNKNLGSSRAADAKDIQDIKKKAFNAFAALVSDEDE</sequence>
<comment type="function">
    <text evidence="10">Acts as an inhibitor of cap-dependent translation. Competes with eIF4G1 and EAP1 for binding to eIF4E and interferes with the formation of the eIF4F complex, inhibiting translation and stabilizing mRNA.</text>
</comment>
<dbReference type="InterPro" id="IPR031456">
    <property type="entry name" value="Caf20"/>
</dbReference>
<keyword evidence="9 10" id="KW-0652">Protein synthesis inhibitor</keyword>
<evidence type="ECO:0000256" key="1">
    <source>
        <dbReference type="ARBA" id="ARBA00004496"/>
    </source>
</evidence>
<dbReference type="OrthoDB" id="3995390at2759"/>
<comment type="similarity">
    <text evidence="2 10">Belongs to the CAF20 family.</text>
</comment>
<dbReference type="GO" id="GO:0008190">
    <property type="term" value="F:eukaryotic initiation factor 4E binding"/>
    <property type="evidence" value="ECO:0007669"/>
    <property type="project" value="InterPro"/>
</dbReference>
<evidence type="ECO:0000256" key="11">
    <source>
        <dbReference type="SAM" id="MobiDB-lite"/>
    </source>
</evidence>
<keyword evidence="6" id="KW-0597">Phosphoprotein</keyword>
<evidence type="ECO:0000256" key="8">
    <source>
        <dbReference type="ARBA" id="ARBA00022917"/>
    </source>
</evidence>
<dbReference type="GO" id="GO:0003743">
    <property type="term" value="F:translation initiation factor activity"/>
    <property type="evidence" value="ECO:0007669"/>
    <property type="project" value="UniProtKB-KW"/>
</dbReference>
<keyword evidence="4 10" id="KW-0963">Cytoplasm</keyword>
<accession>A0A1B7TH97</accession>
<proteinExistence type="inferred from homology"/>
<dbReference type="Proteomes" id="UP000092321">
    <property type="component" value="Unassembled WGS sequence"/>
</dbReference>
<protein>
    <recommendedName>
        <fullName evidence="3 10">Cap-associated protein CAF20</fullName>
    </recommendedName>
</protein>
<comment type="subcellular location">
    <subcellularLocation>
        <location evidence="1 10">Cytoplasm</location>
    </subcellularLocation>
</comment>